<dbReference type="Proteomes" id="UP000223025">
    <property type="component" value="Segment"/>
</dbReference>
<protein>
    <submittedName>
        <fullName evidence="1">Uncharacterized protein</fullName>
    </submittedName>
</protein>
<reference evidence="1 2" key="1">
    <citation type="submission" date="2017-06" db="EMBL/GenBank/DDBJ databases">
        <authorList>
            <person name="Kim H.J."/>
            <person name="Triplett B.A."/>
        </authorList>
    </citation>
    <scope>NUCLEOTIDE SEQUENCE [LARGE SCALE GENOMIC DNA]</scope>
</reference>
<dbReference type="EMBL" id="MF403008">
    <property type="protein sequence ID" value="AUZ95294.1"/>
    <property type="molecule type" value="Genomic_DNA"/>
</dbReference>
<sequence length="61" mass="7158">MTTPNETLIMPFNVNEDIIEMFYNFSDKRLTAHIVVDGKIEYLHRNIEVEVSDLATFIGRR</sequence>
<evidence type="ECO:0000313" key="2">
    <source>
        <dbReference type="Proteomes" id="UP000223025"/>
    </source>
</evidence>
<evidence type="ECO:0000313" key="1">
    <source>
        <dbReference type="EMBL" id="AUZ95294.1"/>
    </source>
</evidence>
<organism evidence="1 2">
    <name type="scientific">Agrobacterium phage Atu_ph07</name>
    <dbReference type="NCBI Taxonomy" id="2024264"/>
    <lineage>
        <taxon>Viruses</taxon>
        <taxon>Duplodnaviria</taxon>
        <taxon>Heunggongvirae</taxon>
        <taxon>Uroviricota</taxon>
        <taxon>Caudoviricetes</taxon>
        <taxon>Polybotosvirus</taxon>
        <taxon>Polybotosvirus Atuph07</taxon>
    </lineage>
</organism>
<accession>A0A2L0V0G8</accession>
<proteinExistence type="predicted"/>
<dbReference type="KEGG" id="vg:40088538"/>
<name>A0A2L0V0G8_9CAUD</name>
<dbReference type="GeneID" id="40088538"/>
<keyword evidence="2" id="KW-1185">Reference proteome</keyword>
<dbReference type="RefSeq" id="YP_009612200.1">
    <property type="nucleotide sequence ID" value="NC_042013.1"/>
</dbReference>